<protein>
    <submittedName>
        <fullName evidence="1">Ras responsive element binding protein 1</fullName>
    </submittedName>
</protein>
<evidence type="ECO:0000313" key="1">
    <source>
        <dbReference type="Ensembl" id="ENSJJAP00000018507.1"/>
    </source>
</evidence>
<reference evidence="1" key="2">
    <citation type="submission" date="2025-09" db="UniProtKB">
        <authorList>
            <consortium name="Ensembl"/>
        </authorList>
    </citation>
    <scope>IDENTIFICATION</scope>
</reference>
<organism evidence="1 2">
    <name type="scientific">Jaculus jaculus</name>
    <name type="common">Lesser Egyptian jerboa</name>
    <dbReference type="NCBI Taxonomy" id="51337"/>
    <lineage>
        <taxon>Eukaryota</taxon>
        <taxon>Metazoa</taxon>
        <taxon>Chordata</taxon>
        <taxon>Craniata</taxon>
        <taxon>Vertebrata</taxon>
        <taxon>Euteleostomi</taxon>
        <taxon>Mammalia</taxon>
        <taxon>Eutheria</taxon>
        <taxon>Euarchontoglires</taxon>
        <taxon>Glires</taxon>
        <taxon>Rodentia</taxon>
        <taxon>Myomorpha</taxon>
        <taxon>Dipodoidea</taxon>
        <taxon>Dipodidae</taxon>
        <taxon>Dipodinae</taxon>
        <taxon>Jaculus</taxon>
    </lineage>
</organism>
<accession>A0A8C5L5V2</accession>
<dbReference type="Proteomes" id="UP000694385">
    <property type="component" value="Unassembled WGS sequence"/>
</dbReference>
<name>A0A8C5L5V2_JACJA</name>
<gene>
    <name evidence="1" type="primary">Rreb1</name>
</gene>
<reference evidence="1" key="1">
    <citation type="submission" date="2025-08" db="UniProtKB">
        <authorList>
            <consortium name="Ensembl"/>
        </authorList>
    </citation>
    <scope>IDENTIFICATION</scope>
</reference>
<evidence type="ECO:0000313" key="2">
    <source>
        <dbReference type="Proteomes" id="UP000694385"/>
    </source>
</evidence>
<proteinExistence type="predicted"/>
<dbReference type="Ensembl" id="ENSJJAT00000025037.1">
    <property type="protein sequence ID" value="ENSJJAP00000018507.1"/>
    <property type="gene ID" value="ENSJJAG00000019738.1"/>
</dbReference>
<keyword evidence="2" id="KW-1185">Reference proteome</keyword>
<dbReference type="GeneTree" id="ENSGT00940000157533"/>
<sequence>MTSSSPIGLEGS</sequence>
<dbReference type="OMA" id="DAPDQKV"/>